<evidence type="ECO:0000313" key="3">
    <source>
        <dbReference type="Proteomes" id="UP000680656"/>
    </source>
</evidence>
<dbReference type="GeneID" id="65097382"/>
<dbReference type="EMBL" id="CP075546">
    <property type="protein sequence ID" value="QVV87570.1"/>
    <property type="molecule type" value="Genomic_DNA"/>
</dbReference>
<feature type="transmembrane region" description="Helical" evidence="1">
    <location>
        <begin position="38"/>
        <end position="64"/>
    </location>
</feature>
<keyword evidence="1" id="KW-0472">Membrane</keyword>
<evidence type="ECO:0000313" key="2">
    <source>
        <dbReference type="EMBL" id="QVV87570.1"/>
    </source>
</evidence>
<feature type="transmembrane region" description="Helical" evidence="1">
    <location>
        <begin position="7"/>
        <end position="32"/>
    </location>
</feature>
<name>A0A8E7EIL7_9EURY</name>
<organism evidence="2 3">
    <name type="scientific">Methanospirillum purgamenti</name>
    <dbReference type="NCBI Taxonomy" id="2834276"/>
    <lineage>
        <taxon>Archaea</taxon>
        <taxon>Methanobacteriati</taxon>
        <taxon>Methanobacteriota</taxon>
        <taxon>Stenosarchaea group</taxon>
        <taxon>Methanomicrobia</taxon>
        <taxon>Methanomicrobiales</taxon>
        <taxon>Methanospirillaceae</taxon>
        <taxon>Methanospirillum</taxon>
    </lineage>
</organism>
<keyword evidence="1" id="KW-0812">Transmembrane</keyword>
<reference evidence="2 3" key="1">
    <citation type="submission" date="2021-05" db="EMBL/GenBank/DDBJ databases">
        <title>A novel Methanospirillum isolate from a pyrite-forming mixed culture.</title>
        <authorList>
            <person name="Bunk B."/>
            <person name="Sproer C."/>
            <person name="Spring S."/>
            <person name="Pester M."/>
        </authorList>
    </citation>
    <scope>NUCLEOTIDE SEQUENCE [LARGE SCALE GENOMIC DNA]</scope>
    <source>
        <strain evidence="2 3">J.3.6.1-F.2.7.3</strain>
    </source>
</reference>
<keyword evidence="3" id="KW-1185">Reference proteome</keyword>
<dbReference type="RefSeq" id="WP_214418390.1">
    <property type="nucleotide sequence ID" value="NZ_CP075546.1"/>
</dbReference>
<sequence length="92" mass="10360">MNFNDAMVVITGILCFLVGILMIPMIDAYILAHFGFNLPVALIGVVDLLLIIGIIYIHTSIVLYNQKRKNKSITDGFTNIFKSEESVREEEQ</sequence>
<proteinExistence type="predicted"/>
<keyword evidence="1" id="KW-1133">Transmembrane helix</keyword>
<dbReference type="Proteomes" id="UP000680656">
    <property type="component" value="Chromosome"/>
</dbReference>
<evidence type="ECO:0000256" key="1">
    <source>
        <dbReference type="SAM" id="Phobius"/>
    </source>
</evidence>
<gene>
    <name evidence="2" type="ORF">KHC33_09320</name>
</gene>
<dbReference type="KEGG" id="mrtj:KHC33_09320"/>
<dbReference type="AlphaFoldDB" id="A0A8E7EIL7"/>
<accession>A0A8E7EIL7</accession>
<protein>
    <submittedName>
        <fullName evidence="2">Uncharacterized protein</fullName>
    </submittedName>
</protein>